<keyword evidence="5" id="KW-0975">Bacterial flagellum</keyword>
<evidence type="ECO:0000256" key="3">
    <source>
        <dbReference type="ARBA" id="ARBA00005709"/>
    </source>
</evidence>
<name>A0ABV8CMN3_9GAMM</name>
<evidence type="ECO:0000313" key="7">
    <source>
        <dbReference type="EMBL" id="MFC3913452.1"/>
    </source>
</evidence>
<evidence type="ECO:0000256" key="5">
    <source>
        <dbReference type="ARBA" id="ARBA00023143"/>
    </source>
</evidence>
<keyword evidence="7" id="KW-0969">Cilium</keyword>
<dbReference type="PANTHER" id="PTHR42792:SF1">
    <property type="entry name" value="FLAGELLAR HOOK-ASSOCIATED PROTEIN 3"/>
    <property type="match status" value="1"/>
</dbReference>
<evidence type="ECO:0000313" key="8">
    <source>
        <dbReference type="Proteomes" id="UP001595692"/>
    </source>
</evidence>
<dbReference type="Proteomes" id="UP001595692">
    <property type="component" value="Unassembled WGS sequence"/>
</dbReference>
<keyword evidence="7" id="KW-0282">Flagellum</keyword>
<dbReference type="RefSeq" id="WP_377151792.1">
    <property type="nucleotide sequence ID" value="NZ_JBHSAF010000007.1"/>
</dbReference>
<keyword evidence="4" id="KW-0964">Secreted</keyword>
<evidence type="ECO:0000259" key="6">
    <source>
        <dbReference type="Pfam" id="PF00669"/>
    </source>
</evidence>
<dbReference type="SUPFAM" id="SSF64518">
    <property type="entry name" value="Phase 1 flagellin"/>
    <property type="match status" value="1"/>
</dbReference>
<comment type="similarity">
    <text evidence="3">Belongs to the bacterial flagellin family.</text>
</comment>
<dbReference type="EMBL" id="JBHSAF010000007">
    <property type="protein sequence ID" value="MFC3913452.1"/>
    <property type="molecule type" value="Genomic_DNA"/>
</dbReference>
<evidence type="ECO:0000256" key="4">
    <source>
        <dbReference type="ARBA" id="ARBA00022525"/>
    </source>
</evidence>
<keyword evidence="7" id="KW-0966">Cell projection</keyword>
<protein>
    <submittedName>
        <fullName evidence="7">Flagellar hook-associated protein FlgL</fullName>
    </submittedName>
</protein>
<sequence length="298" mass="32440">MRISTGQIQQTMLGSLQNNYRDFGRLQQQMSSGKKILQPSDDPIGAVKLIGLQKEQASLTQFKANISMVKTQLSQGEVQMESMSNVLLRMQDLTQMAANGSYGDDEREAMAVELRQLQDSLVDLANARDENGSYLFSGSEVKTAPIAKDAAGNYVYQGDGYQRDVMVAQGVSIAANDTAADMFFANGDFFNQMDALLSELDNPTGQGAALASAMLDQLSATQQSVTRVQSGVGARINTLDQLDESHDEQKLFSQEVSNQIEALDYSAAATELSNVLLSLQVTQQAYGKVNNLSLFNYL</sequence>
<accession>A0ABV8CMN3</accession>
<gene>
    <name evidence="7" type="primary">flgL</name>
    <name evidence="7" type="ORF">ACFOSS_08245</name>
</gene>
<reference evidence="8" key="1">
    <citation type="journal article" date="2019" name="Int. J. Syst. Evol. Microbiol.">
        <title>The Global Catalogue of Microorganisms (GCM) 10K type strain sequencing project: providing services to taxonomists for standard genome sequencing and annotation.</title>
        <authorList>
            <consortium name="The Broad Institute Genomics Platform"/>
            <consortium name="The Broad Institute Genome Sequencing Center for Infectious Disease"/>
            <person name="Wu L."/>
            <person name="Ma J."/>
        </authorList>
    </citation>
    <scope>NUCLEOTIDE SEQUENCE [LARGE SCALE GENOMIC DNA]</scope>
    <source>
        <strain evidence="8">CCUG 54939</strain>
    </source>
</reference>
<evidence type="ECO:0000256" key="2">
    <source>
        <dbReference type="ARBA" id="ARBA00004613"/>
    </source>
</evidence>
<keyword evidence="8" id="KW-1185">Reference proteome</keyword>
<organism evidence="7 8">
    <name type="scientific">Pseudaeromonas sharmana</name>
    <dbReference type="NCBI Taxonomy" id="328412"/>
    <lineage>
        <taxon>Bacteria</taxon>
        <taxon>Pseudomonadati</taxon>
        <taxon>Pseudomonadota</taxon>
        <taxon>Gammaproteobacteria</taxon>
        <taxon>Aeromonadales</taxon>
        <taxon>Aeromonadaceae</taxon>
        <taxon>Pseudaeromonas</taxon>
    </lineage>
</organism>
<dbReference type="Gene3D" id="1.20.1330.10">
    <property type="entry name" value="f41 fragment of flagellin, N-terminal domain"/>
    <property type="match status" value="1"/>
</dbReference>
<evidence type="ECO:0000256" key="1">
    <source>
        <dbReference type="ARBA" id="ARBA00004365"/>
    </source>
</evidence>
<comment type="subcellular location">
    <subcellularLocation>
        <location evidence="1">Bacterial flagellum</location>
    </subcellularLocation>
    <subcellularLocation>
        <location evidence="2">Secreted</location>
    </subcellularLocation>
</comment>
<dbReference type="Pfam" id="PF00669">
    <property type="entry name" value="Flagellin_N"/>
    <property type="match status" value="1"/>
</dbReference>
<proteinExistence type="inferred from homology"/>
<dbReference type="InterPro" id="IPR001492">
    <property type="entry name" value="Flagellin"/>
</dbReference>
<dbReference type="InterPro" id="IPR013384">
    <property type="entry name" value="Flagell_FlgL"/>
</dbReference>
<comment type="caution">
    <text evidence="7">The sequence shown here is derived from an EMBL/GenBank/DDBJ whole genome shotgun (WGS) entry which is preliminary data.</text>
</comment>
<dbReference type="InterPro" id="IPR001029">
    <property type="entry name" value="Flagellin_N"/>
</dbReference>
<dbReference type="PANTHER" id="PTHR42792">
    <property type="entry name" value="FLAGELLIN"/>
    <property type="match status" value="1"/>
</dbReference>
<feature type="domain" description="Flagellin N-terminal" evidence="6">
    <location>
        <begin position="3"/>
        <end position="139"/>
    </location>
</feature>
<dbReference type="NCBIfam" id="TIGR02550">
    <property type="entry name" value="flagell_flgL"/>
    <property type="match status" value="1"/>
</dbReference>